<evidence type="ECO:0000256" key="1">
    <source>
        <dbReference type="SAM" id="MobiDB-lite"/>
    </source>
</evidence>
<feature type="compositionally biased region" description="Low complexity" evidence="1">
    <location>
        <begin position="43"/>
        <end position="53"/>
    </location>
</feature>
<comment type="caution">
    <text evidence="2">The sequence shown here is derived from an EMBL/GenBank/DDBJ whole genome shotgun (WGS) entry which is preliminary data.</text>
</comment>
<gene>
    <name evidence="2" type="ORF">MJ923_01090</name>
</gene>
<dbReference type="AlphaFoldDB" id="A0AAJ1EYE9"/>
<keyword evidence="3" id="KW-1185">Reference proteome</keyword>
<dbReference type="Proteomes" id="UP001297581">
    <property type="component" value="Unassembled WGS sequence"/>
</dbReference>
<organism evidence="2 3">
    <name type="scientific">Shewanella zhuhaiensis</name>
    <dbReference type="NCBI Taxonomy" id="2919576"/>
    <lineage>
        <taxon>Bacteria</taxon>
        <taxon>Pseudomonadati</taxon>
        <taxon>Pseudomonadota</taxon>
        <taxon>Gammaproteobacteria</taxon>
        <taxon>Alteromonadales</taxon>
        <taxon>Shewanellaceae</taxon>
        <taxon>Shewanella</taxon>
    </lineage>
</organism>
<accession>A0AAJ1EYE9</accession>
<feature type="region of interest" description="Disordered" evidence="1">
    <location>
        <begin position="23"/>
        <end position="76"/>
    </location>
</feature>
<dbReference type="RefSeq" id="WP_240589535.1">
    <property type="nucleotide sequence ID" value="NZ_JAKUDL010000001.1"/>
</dbReference>
<evidence type="ECO:0000313" key="3">
    <source>
        <dbReference type="Proteomes" id="UP001297581"/>
    </source>
</evidence>
<protein>
    <submittedName>
        <fullName evidence="2">Uncharacterized protein</fullName>
    </submittedName>
</protein>
<proteinExistence type="predicted"/>
<reference evidence="2 3" key="1">
    <citation type="submission" date="2022-02" db="EMBL/GenBank/DDBJ databases">
        <title>The genome sequence of Shewanella sp. 3B26.</title>
        <authorList>
            <person name="Du J."/>
        </authorList>
    </citation>
    <scope>NUCLEOTIDE SEQUENCE [LARGE SCALE GENOMIC DNA]</scope>
    <source>
        <strain evidence="2 3">3B26</strain>
    </source>
</reference>
<name>A0AAJ1EYE9_9GAMM</name>
<evidence type="ECO:0000313" key="2">
    <source>
        <dbReference type="EMBL" id="MCH4292896.1"/>
    </source>
</evidence>
<sequence>MIEVLLADKRLIIKAKLKQLLNHGASHTGSAKQRTALRHTKQQYKNNNTKNNNVDQGRNATPLRRRSKDGFHSSNPLRFPSNLTLPAWVHFLTLAKV</sequence>
<dbReference type="EMBL" id="JAKUDL010000001">
    <property type="protein sequence ID" value="MCH4292896.1"/>
    <property type="molecule type" value="Genomic_DNA"/>
</dbReference>